<dbReference type="AlphaFoldDB" id="A0A0M0JMD4"/>
<keyword evidence="2 5" id="KW-0812">Transmembrane</keyword>
<dbReference type="GO" id="GO:0015165">
    <property type="term" value="F:pyrimidine nucleotide-sugar transmembrane transporter activity"/>
    <property type="evidence" value="ECO:0007669"/>
    <property type="project" value="InterPro"/>
</dbReference>
<keyword evidence="7" id="KW-1185">Reference proteome</keyword>
<keyword evidence="3 5" id="KW-1133">Transmembrane helix</keyword>
<feature type="transmembrane region" description="Helical" evidence="5">
    <location>
        <begin position="170"/>
        <end position="191"/>
    </location>
</feature>
<dbReference type="InterPro" id="IPR007271">
    <property type="entry name" value="Nuc_sug_transpt"/>
</dbReference>
<evidence type="ECO:0000256" key="2">
    <source>
        <dbReference type="ARBA" id="ARBA00022692"/>
    </source>
</evidence>
<dbReference type="Proteomes" id="UP000037460">
    <property type="component" value="Unassembled WGS sequence"/>
</dbReference>
<feature type="transmembrane region" description="Helical" evidence="5">
    <location>
        <begin position="197"/>
        <end position="215"/>
    </location>
</feature>
<evidence type="ECO:0000313" key="7">
    <source>
        <dbReference type="Proteomes" id="UP000037460"/>
    </source>
</evidence>
<proteinExistence type="predicted"/>
<dbReference type="EMBL" id="JWZX01002672">
    <property type="protein sequence ID" value="KOO27754.1"/>
    <property type="molecule type" value="Genomic_DNA"/>
</dbReference>
<feature type="transmembrane region" description="Helical" evidence="5">
    <location>
        <begin position="23"/>
        <end position="43"/>
    </location>
</feature>
<dbReference type="InterPro" id="IPR037185">
    <property type="entry name" value="EmrE-like"/>
</dbReference>
<evidence type="ECO:0000313" key="6">
    <source>
        <dbReference type="EMBL" id="KOO27754.1"/>
    </source>
</evidence>
<keyword evidence="4 5" id="KW-0472">Membrane</keyword>
<gene>
    <name evidence="6" type="ORF">Ctob_007372</name>
</gene>
<dbReference type="PANTHER" id="PTHR10231">
    <property type="entry name" value="NUCLEOTIDE-SUGAR TRANSMEMBRANE TRANSPORTER"/>
    <property type="match status" value="1"/>
</dbReference>
<dbReference type="SUPFAM" id="SSF103481">
    <property type="entry name" value="Multidrug resistance efflux transporter EmrE"/>
    <property type="match status" value="1"/>
</dbReference>
<accession>A0A0M0JMD4</accession>
<dbReference type="Pfam" id="PF04142">
    <property type="entry name" value="Nuc_sug_transp"/>
    <property type="match status" value="1"/>
</dbReference>
<evidence type="ECO:0000256" key="1">
    <source>
        <dbReference type="ARBA" id="ARBA00004141"/>
    </source>
</evidence>
<comment type="subcellular location">
    <subcellularLocation>
        <location evidence="1">Membrane</location>
        <topology evidence="1">Multi-pass membrane protein</topology>
    </subcellularLocation>
</comment>
<reference evidence="7" key="1">
    <citation type="journal article" date="2015" name="PLoS Genet.">
        <title>Genome Sequence and Transcriptome Analyses of Chrysochromulina tobin: Metabolic Tools for Enhanced Algal Fitness in the Prominent Order Prymnesiales (Haptophyceae).</title>
        <authorList>
            <person name="Hovde B.T."/>
            <person name="Deodato C.R."/>
            <person name="Hunsperger H.M."/>
            <person name="Ryken S.A."/>
            <person name="Yost W."/>
            <person name="Jha R.K."/>
            <person name="Patterson J."/>
            <person name="Monnat R.J. Jr."/>
            <person name="Barlow S.B."/>
            <person name="Starkenburg S.R."/>
            <person name="Cattolico R.A."/>
        </authorList>
    </citation>
    <scope>NUCLEOTIDE SEQUENCE</scope>
    <source>
        <strain evidence="7">CCMP291</strain>
    </source>
</reference>
<evidence type="ECO:0000256" key="5">
    <source>
        <dbReference type="SAM" id="Phobius"/>
    </source>
</evidence>
<feature type="transmembrane region" description="Helical" evidence="5">
    <location>
        <begin position="100"/>
        <end position="124"/>
    </location>
</feature>
<sequence>MAIWPVITYGVMNLLSFYSLPRLPAALAIVIIQLKIVFTPIFARIFLKRALLTPRTFALSALVFACISITRYEQMLARPQKSGEALRLGLEIPDRDGVDMLAVGGLVLETALSGLMCVYMQNLFEMTPLIMWRRNVQLAAFSTVFYMGVATFNRECATAQKSWLSLEWNALLLALLSACGGILVALSILFAGAVGKVVATSSSIALTVFAEALLVNHRSPDVLLSSLCLSALNAVIMYSVVS</sequence>
<feature type="transmembrane region" description="Helical" evidence="5">
    <location>
        <begin position="222"/>
        <end position="241"/>
    </location>
</feature>
<name>A0A0M0JMD4_9EUKA</name>
<protein>
    <submittedName>
        <fullName evidence="6">Udp-galactose transporter</fullName>
    </submittedName>
</protein>
<evidence type="ECO:0000256" key="4">
    <source>
        <dbReference type="ARBA" id="ARBA00023136"/>
    </source>
</evidence>
<comment type="caution">
    <text evidence="6">The sequence shown here is derived from an EMBL/GenBank/DDBJ whole genome shotgun (WGS) entry which is preliminary data.</text>
</comment>
<dbReference type="GO" id="GO:0000139">
    <property type="term" value="C:Golgi membrane"/>
    <property type="evidence" value="ECO:0007669"/>
    <property type="project" value="InterPro"/>
</dbReference>
<organism evidence="6 7">
    <name type="scientific">Chrysochromulina tobinii</name>
    <dbReference type="NCBI Taxonomy" id="1460289"/>
    <lineage>
        <taxon>Eukaryota</taxon>
        <taxon>Haptista</taxon>
        <taxon>Haptophyta</taxon>
        <taxon>Prymnesiophyceae</taxon>
        <taxon>Prymnesiales</taxon>
        <taxon>Chrysochromulinaceae</taxon>
        <taxon>Chrysochromulina</taxon>
    </lineage>
</organism>
<evidence type="ECO:0000256" key="3">
    <source>
        <dbReference type="ARBA" id="ARBA00022989"/>
    </source>
</evidence>